<dbReference type="CDD" id="cd01948">
    <property type="entry name" value="EAL"/>
    <property type="match status" value="1"/>
</dbReference>
<keyword evidence="1" id="KW-0472">Membrane</keyword>
<dbReference type="InterPro" id="IPR035919">
    <property type="entry name" value="EAL_sf"/>
</dbReference>
<dbReference type="InterPro" id="IPR000160">
    <property type="entry name" value="GGDEF_dom"/>
</dbReference>
<dbReference type="PANTHER" id="PTHR44757">
    <property type="entry name" value="DIGUANYLATE CYCLASE DGCP"/>
    <property type="match status" value="1"/>
</dbReference>
<keyword evidence="1" id="KW-1133">Transmembrane helix</keyword>
<dbReference type="InterPro" id="IPR000014">
    <property type="entry name" value="PAS"/>
</dbReference>
<dbReference type="SMART" id="SM00052">
    <property type="entry name" value="EAL"/>
    <property type="match status" value="1"/>
</dbReference>
<dbReference type="Gene3D" id="3.30.450.20">
    <property type="entry name" value="PAS domain"/>
    <property type="match status" value="1"/>
</dbReference>
<dbReference type="SUPFAM" id="SSF55073">
    <property type="entry name" value="Nucleotide cyclase"/>
    <property type="match status" value="1"/>
</dbReference>
<keyword evidence="5" id="KW-1185">Reference proteome</keyword>
<feature type="transmembrane region" description="Helical" evidence="1">
    <location>
        <begin position="42"/>
        <end position="61"/>
    </location>
</feature>
<dbReference type="EMBL" id="JAUSVY010000001">
    <property type="protein sequence ID" value="MDQ0503657.1"/>
    <property type="molecule type" value="Genomic_DNA"/>
</dbReference>
<dbReference type="PROSITE" id="PS50887">
    <property type="entry name" value="GGDEF"/>
    <property type="match status" value="1"/>
</dbReference>
<dbReference type="InterPro" id="IPR029787">
    <property type="entry name" value="Nucleotide_cyclase"/>
</dbReference>
<evidence type="ECO:0000313" key="4">
    <source>
        <dbReference type="EMBL" id="MDQ0503657.1"/>
    </source>
</evidence>
<dbReference type="NCBIfam" id="TIGR00254">
    <property type="entry name" value="GGDEF"/>
    <property type="match status" value="1"/>
</dbReference>
<organism evidence="4 5">
    <name type="scientific">Xanthobacter agilis</name>
    <dbReference type="NCBI Taxonomy" id="47492"/>
    <lineage>
        <taxon>Bacteria</taxon>
        <taxon>Pseudomonadati</taxon>
        <taxon>Pseudomonadota</taxon>
        <taxon>Alphaproteobacteria</taxon>
        <taxon>Hyphomicrobiales</taxon>
        <taxon>Xanthobacteraceae</taxon>
        <taxon>Xanthobacter</taxon>
    </lineage>
</organism>
<dbReference type="Gene3D" id="3.30.70.270">
    <property type="match status" value="1"/>
</dbReference>
<evidence type="ECO:0000313" key="5">
    <source>
        <dbReference type="Proteomes" id="UP001241747"/>
    </source>
</evidence>
<dbReference type="Proteomes" id="UP001241747">
    <property type="component" value="Unassembled WGS sequence"/>
</dbReference>
<reference evidence="4 5" key="1">
    <citation type="submission" date="2023-07" db="EMBL/GenBank/DDBJ databases">
        <title>Genomic Encyclopedia of Type Strains, Phase IV (KMG-IV): sequencing the most valuable type-strain genomes for metagenomic binning, comparative biology and taxonomic classification.</title>
        <authorList>
            <person name="Goeker M."/>
        </authorList>
    </citation>
    <scope>NUCLEOTIDE SEQUENCE [LARGE SCALE GENOMIC DNA]</scope>
    <source>
        <strain evidence="4 5">DSM 3770</strain>
    </source>
</reference>
<dbReference type="NCBIfam" id="TIGR00229">
    <property type="entry name" value="sensory_box"/>
    <property type="match status" value="1"/>
</dbReference>
<dbReference type="Gene3D" id="3.20.20.450">
    <property type="entry name" value="EAL domain"/>
    <property type="match status" value="1"/>
</dbReference>
<feature type="domain" description="EAL" evidence="2">
    <location>
        <begin position="510"/>
        <end position="765"/>
    </location>
</feature>
<dbReference type="InterPro" id="IPR035965">
    <property type="entry name" value="PAS-like_dom_sf"/>
</dbReference>
<dbReference type="CDD" id="cd00130">
    <property type="entry name" value="PAS"/>
    <property type="match status" value="1"/>
</dbReference>
<dbReference type="SMART" id="SM00267">
    <property type="entry name" value="GGDEF"/>
    <property type="match status" value="1"/>
</dbReference>
<comment type="caution">
    <text evidence="4">The sequence shown here is derived from an EMBL/GenBank/DDBJ whole genome shotgun (WGS) entry which is preliminary data.</text>
</comment>
<feature type="transmembrane region" description="Helical" evidence="1">
    <location>
        <begin position="167"/>
        <end position="188"/>
    </location>
</feature>
<dbReference type="SUPFAM" id="SSF141868">
    <property type="entry name" value="EAL domain-like"/>
    <property type="match status" value="1"/>
</dbReference>
<evidence type="ECO:0000259" key="3">
    <source>
        <dbReference type="PROSITE" id="PS50887"/>
    </source>
</evidence>
<name>A0ABU0L996_XANAG</name>
<feature type="transmembrane region" description="Helical" evidence="1">
    <location>
        <begin position="67"/>
        <end position="90"/>
    </location>
</feature>
<feature type="domain" description="GGDEF" evidence="3">
    <location>
        <begin position="368"/>
        <end position="501"/>
    </location>
</feature>
<evidence type="ECO:0000259" key="2">
    <source>
        <dbReference type="PROSITE" id="PS50883"/>
    </source>
</evidence>
<dbReference type="InterPro" id="IPR043128">
    <property type="entry name" value="Rev_trsase/Diguanyl_cyclase"/>
</dbReference>
<dbReference type="PROSITE" id="PS50883">
    <property type="entry name" value="EAL"/>
    <property type="match status" value="1"/>
</dbReference>
<evidence type="ECO:0000256" key="1">
    <source>
        <dbReference type="SAM" id="Phobius"/>
    </source>
</evidence>
<dbReference type="SUPFAM" id="SSF55785">
    <property type="entry name" value="PYP-like sensor domain (PAS domain)"/>
    <property type="match status" value="1"/>
</dbReference>
<dbReference type="CDD" id="cd01949">
    <property type="entry name" value="GGDEF"/>
    <property type="match status" value="1"/>
</dbReference>
<feature type="transmembrane region" description="Helical" evidence="1">
    <location>
        <begin position="143"/>
        <end position="161"/>
    </location>
</feature>
<dbReference type="RefSeq" id="WP_237346673.1">
    <property type="nucleotide sequence ID" value="NZ_JABWGX010000022.1"/>
</dbReference>
<dbReference type="Pfam" id="PF00563">
    <property type="entry name" value="EAL"/>
    <property type="match status" value="1"/>
</dbReference>
<dbReference type="InterPro" id="IPR052155">
    <property type="entry name" value="Biofilm_reg_signaling"/>
</dbReference>
<dbReference type="InterPro" id="IPR001633">
    <property type="entry name" value="EAL_dom"/>
</dbReference>
<keyword evidence="1" id="KW-0812">Transmembrane</keyword>
<dbReference type="PANTHER" id="PTHR44757:SF2">
    <property type="entry name" value="BIOFILM ARCHITECTURE MAINTENANCE PROTEIN MBAA"/>
    <property type="match status" value="1"/>
</dbReference>
<protein>
    <submittedName>
        <fullName evidence="4">Diguanylate cyclase (GGDEF)-like protein/PAS domain S-box-containing protein</fullName>
    </submittedName>
</protein>
<gene>
    <name evidence="4" type="ORF">QOZ94_000427</name>
</gene>
<sequence length="777" mass="84878">MVQSSASEDLRLTAFGGEFGDSAMEAAFRADRLAEAKRMARLLFALSAVFNAFFLLSDWRFEGTSHFVVALSARFGVILISLCCLVAAHLTRSVRELDLVATLWQWMVGAGVAVLVGTRSELALFVVVLLPTVYYLTVPLPFWLCLVNGIGLSILLLTGYLDLAQPWRLSLGLIVAVAMLNAAMMIVVSRANRLDRRQWAAVTAARRANARLRESENLLEKTFQAVPLPLLVSALADGRVLKCNEAALRFYGASQEQAAHLKTTDIYSTGDQRAHLLRRLDGEGVVTDFPSSIRIGDGSRRDVLVAASLIELGGTPGMVAAVIDITERAAVEQQVRYAATHDILTGLPNRAAFQARLEADLRTRGPDQGVCLLLIDLDGLKDVNDSLGHDAGDVALAETARRLQVLAGATGMVARLGGDEFVLLLAAPAAMEEGRKLGLHILADLRRPVSYQGRQLSIKASVGVAACPEHDGSSGELMKDADLALYAAKQQGRNRLMIYAPSMRQAVSERVTLLRDIMDALAGDQIEPFYQPKVSLVTGRLAGFEALVRWRRSPHVVLAPAAFELALTDREVGVLIGERMLRRVVSDVRNWIEAGYDCGRIAVNLSPAEFTHRDLAMKLLRQFHAAGIAADRFDVEITETVFLGRNSDHVAPILDELYRAGVNVALDDFGTGYAGLIHLKQLPIDTIKIDRGFVKDIEQDAFDTAIVCAVIELGRNLGMRVIAEGVETAGQARFLRERGCEFAQGFLFCRPLQSDDVPAFLRAENERTARGRLDLFL</sequence>
<proteinExistence type="predicted"/>
<dbReference type="Pfam" id="PF00990">
    <property type="entry name" value="GGDEF"/>
    <property type="match status" value="1"/>
</dbReference>
<accession>A0ABU0L996</accession>